<comment type="caution">
    <text evidence="6">The sequence shown here is derived from an EMBL/GenBank/DDBJ whole genome shotgun (WGS) entry which is preliminary data.</text>
</comment>
<evidence type="ECO:0000313" key="7">
    <source>
        <dbReference type="Proteomes" id="UP001500596"/>
    </source>
</evidence>
<keyword evidence="2 4" id="KW-0238">DNA-binding</keyword>
<accession>A0ABN2FZ48</accession>
<sequence>MDSASAAAPPRVYRSALRAQQAAETRRRIVEAAAQLFSSEGYQAATLAAIGRAAGVSTETVKTAASKAELLIAAFEVTFAGVEAAVTLTETEVAAEVFSVPDAAFLDVVIRQIGDANARGHALWTVLVGAAASDPVVDAALRGILERRAADYRRLVDELLARGYTARVTDPEATAATLSFLLSPEGYQQLVTQSGWSTERYAAWVRAAILAELTR</sequence>
<keyword evidence="1" id="KW-0805">Transcription regulation</keyword>
<dbReference type="InterPro" id="IPR009057">
    <property type="entry name" value="Homeodomain-like_sf"/>
</dbReference>
<dbReference type="InterPro" id="IPR050109">
    <property type="entry name" value="HTH-type_TetR-like_transc_reg"/>
</dbReference>
<name>A0ABN2FZ48_9MICO</name>
<proteinExistence type="predicted"/>
<dbReference type="SUPFAM" id="SSF48498">
    <property type="entry name" value="Tetracyclin repressor-like, C-terminal domain"/>
    <property type="match status" value="1"/>
</dbReference>
<evidence type="ECO:0000256" key="1">
    <source>
        <dbReference type="ARBA" id="ARBA00023015"/>
    </source>
</evidence>
<evidence type="ECO:0000256" key="3">
    <source>
        <dbReference type="ARBA" id="ARBA00023163"/>
    </source>
</evidence>
<evidence type="ECO:0000313" key="6">
    <source>
        <dbReference type="EMBL" id="GAA1662492.1"/>
    </source>
</evidence>
<keyword evidence="7" id="KW-1185">Reference proteome</keyword>
<dbReference type="PANTHER" id="PTHR30055:SF234">
    <property type="entry name" value="HTH-TYPE TRANSCRIPTIONAL REGULATOR BETI"/>
    <property type="match status" value="1"/>
</dbReference>
<protein>
    <recommendedName>
        <fullName evidence="5">HTH tetR-type domain-containing protein</fullName>
    </recommendedName>
</protein>
<evidence type="ECO:0000259" key="5">
    <source>
        <dbReference type="PROSITE" id="PS50977"/>
    </source>
</evidence>
<keyword evidence="3" id="KW-0804">Transcription</keyword>
<dbReference type="PANTHER" id="PTHR30055">
    <property type="entry name" value="HTH-TYPE TRANSCRIPTIONAL REGULATOR RUTR"/>
    <property type="match status" value="1"/>
</dbReference>
<reference evidence="6 7" key="1">
    <citation type="journal article" date="2019" name="Int. J. Syst. Evol. Microbiol.">
        <title>The Global Catalogue of Microorganisms (GCM) 10K type strain sequencing project: providing services to taxonomists for standard genome sequencing and annotation.</title>
        <authorList>
            <consortium name="The Broad Institute Genomics Platform"/>
            <consortium name="The Broad Institute Genome Sequencing Center for Infectious Disease"/>
            <person name="Wu L."/>
            <person name="Ma J."/>
        </authorList>
    </citation>
    <scope>NUCLEOTIDE SEQUENCE [LARGE SCALE GENOMIC DNA]</scope>
    <source>
        <strain evidence="6 7">JCM 15575</strain>
    </source>
</reference>
<dbReference type="RefSeq" id="WP_344050886.1">
    <property type="nucleotide sequence ID" value="NZ_BAAAPK010000001.1"/>
</dbReference>
<dbReference type="InterPro" id="IPR001647">
    <property type="entry name" value="HTH_TetR"/>
</dbReference>
<evidence type="ECO:0000256" key="4">
    <source>
        <dbReference type="PROSITE-ProRule" id="PRU00335"/>
    </source>
</evidence>
<dbReference type="PROSITE" id="PS50977">
    <property type="entry name" value="HTH_TETR_2"/>
    <property type="match status" value="1"/>
</dbReference>
<dbReference type="EMBL" id="BAAAPK010000001">
    <property type="protein sequence ID" value="GAA1662492.1"/>
    <property type="molecule type" value="Genomic_DNA"/>
</dbReference>
<dbReference type="Gene3D" id="1.10.357.10">
    <property type="entry name" value="Tetracycline Repressor, domain 2"/>
    <property type="match status" value="1"/>
</dbReference>
<dbReference type="InterPro" id="IPR036271">
    <property type="entry name" value="Tet_transcr_reg_TetR-rel_C_sf"/>
</dbReference>
<dbReference type="Pfam" id="PF00440">
    <property type="entry name" value="TetR_N"/>
    <property type="match status" value="1"/>
</dbReference>
<dbReference type="Gene3D" id="1.10.10.60">
    <property type="entry name" value="Homeodomain-like"/>
    <property type="match status" value="1"/>
</dbReference>
<organism evidence="6 7">
    <name type="scientific">Microbacterium lacus</name>
    <dbReference type="NCBI Taxonomy" id="415217"/>
    <lineage>
        <taxon>Bacteria</taxon>
        <taxon>Bacillati</taxon>
        <taxon>Actinomycetota</taxon>
        <taxon>Actinomycetes</taxon>
        <taxon>Micrococcales</taxon>
        <taxon>Microbacteriaceae</taxon>
        <taxon>Microbacterium</taxon>
    </lineage>
</organism>
<feature type="domain" description="HTH tetR-type" evidence="5">
    <location>
        <begin position="23"/>
        <end position="83"/>
    </location>
</feature>
<dbReference type="SUPFAM" id="SSF46689">
    <property type="entry name" value="Homeodomain-like"/>
    <property type="match status" value="1"/>
</dbReference>
<dbReference type="Proteomes" id="UP001500596">
    <property type="component" value="Unassembled WGS sequence"/>
</dbReference>
<evidence type="ECO:0000256" key="2">
    <source>
        <dbReference type="ARBA" id="ARBA00023125"/>
    </source>
</evidence>
<gene>
    <name evidence="6" type="ORF">GCM10009807_03080</name>
</gene>
<feature type="DNA-binding region" description="H-T-H motif" evidence="4">
    <location>
        <begin position="46"/>
        <end position="65"/>
    </location>
</feature>